<gene>
    <name evidence="1" type="ORF">BD410DRAFT_361642</name>
</gene>
<keyword evidence="2" id="KW-1185">Reference proteome</keyword>
<organism evidence="1 2">
    <name type="scientific">Rickenella mellea</name>
    <dbReference type="NCBI Taxonomy" id="50990"/>
    <lineage>
        <taxon>Eukaryota</taxon>
        <taxon>Fungi</taxon>
        <taxon>Dikarya</taxon>
        <taxon>Basidiomycota</taxon>
        <taxon>Agaricomycotina</taxon>
        <taxon>Agaricomycetes</taxon>
        <taxon>Hymenochaetales</taxon>
        <taxon>Rickenellaceae</taxon>
        <taxon>Rickenella</taxon>
    </lineage>
</organism>
<accession>A0A4Y7PZ03</accession>
<dbReference type="Proteomes" id="UP000294933">
    <property type="component" value="Unassembled WGS sequence"/>
</dbReference>
<evidence type="ECO:0000313" key="1">
    <source>
        <dbReference type="EMBL" id="TDL20624.1"/>
    </source>
</evidence>
<evidence type="ECO:0000313" key="2">
    <source>
        <dbReference type="Proteomes" id="UP000294933"/>
    </source>
</evidence>
<dbReference type="EMBL" id="ML170186">
    <property type="protein sequence ID" value="TDL20624.1"/>
    <property type="molecule type" value="Genomic_DNA"/>
</dbReference>
<dbReference type="VEuPathDB" id="FungiDB:BD410DRAFT_361642"/>
<proteinExistence type="predicted"/>
<protein>
    <submittedName>
        <fullName evidence="1">Uncharacterized protein</fullName>
    </submittedName>
</protein>
<sequence length="154" mass="17466">MSTSTPSGVVFPRVKVNLKAYAEAAIPPQYDLHPSLVLLIAEKKHDVVMMPLKDYNVMLGHRSLRIMPRLTVDDLKAEYSFIGSNTGNSCCRSIQRHARRRNHNNSSKSCLVSPDPERQGFDRFIKEICLVNSDRISRFVGQQHQKLDDSAGNW</sequence>
<name>A0A4Y7PZ03_9AGAM</name>
<dbReference type="AlphaFoldDB" id="A0A4Y7PZ03"/>
<reference evidence="1 2" key="1">
    <citation type="submission" date="2018-06" db="EMBL/GenBank/DDBJ databases">
        <title>A transcriptomic atlas of mushroom development highlights an independent origin of complex multicellularity.</title>
        <authorList>
            <consortium name="DOE Joint Genome Institute"/>
            <person name="Krizsan K."/>
            <person name="Almasi E."/>
            <person name="Merenyi Z."/>
            <person name="Sahu N."/>
            <person name="Viragh M."/>
            <person name="Koszo T."/>
            <person name="Mondo S."/>
            <person name="Kiss B."/>
            <person name="Balint B."/>
            <person name="Kues U."/>
            <person name="Barry K."/>
            <person name="Hegedus J.C."/>
            <person name="Henrissat B."/>
            <person name="Johnson J."/>
            <person name="Lipzen A."/>
            <person name="Ohm R."/>
            <person name="Nagy I."/>
            <person name="Pangilinan J."/>
            <person name="Yan J."/>
            <person name="Xiong Y."/>
            <person name="Grigoriev I.V."/>
            <person name="Hibbett D.S."/>
            <person name="Nagy L.G."/>
        </authorList>
    </citation>
    <scope>NUCLEOTIDE SEQUENCE [LARGE SCALE GENOMIC DNA]</scope>
    <source>
        <strain evidence="1 2">SZMC22713</strain>
    </source>
</reference>